<proteinExistence type="predicted"/>
<accession>A0AAW0ZT62</accession>
<organism evidence="2 3">
    <name type="scientific">Tetragonisca angustula</name>
    <dbReference type="NCBI Taxonomy" id="166442"/>
    <lineage>
        <taxon>Eukaryota</taxon>
        <taxon>Metazoa</taxon>
        <taxon>Ecdysozoa</taxon>
        <taxon>Arthropoda</taxon>
        <taxon>Hexapoda</taxon>
        <taxon>Insecta</taxon>
        <taxon>Pterygota</taxon>
        <taxon>Neoptera</taxon>
        <taxon>Endopterygota</taxon>
        <taxon>Hymenoptera</taxon>
        <taxon>Apocrita</taxon>
        <taxon>Aculeata</taxon>
        <taxon>Apoidea</taxon>
        <taxon>Anthophila</taxon>
        <taxon>Apidae</taxon>
        <taxon>Tetragonisca</taxon>
    </lineage>
</organism>
<feature type="region of interest" description="Disordered" evidence="1">
    <location>
        <begin position="1"/>
        <end position="86"/>
    </location>
</feature>
<feature type="compositionally biased region" description="Polar residues" evidence="1">
    <location>
        <begin position="1"/>
        <end position="11"/>
    </location>
</feature>
<evidence type="ECO:0000313" key="3">
    <source>
        <dbReference type="Proteomes" id="UP001432146"/>
    </source>
</evidence>
<comment type="caution">
    <text evidence="2">The sequence shown here is derived from an EMBL/GenBank/DDBJ whole genome shotgun (WGS) entry which is preliminary data.</text>
</comment>
<keyword evidence="3" id="KW-1185">Reference proteome</keyword>
<protein>
    <submittedName>
        <fullName evidence="2">Uncharacterized protein</fullName>
    </submittedName>
</protein>
<dbReference type="EMBL" id="JAWNGG020000121">
    <property type="protein sequence ID" value="KAK9300835.1"/>
    <property type="molecule type" value="Genomic_DNA"/>
</dbReference>
<gene>
    <name evidence="2" type="ORF">QLX08_006676</name>
</gene>
<feature type="compositionally biased region" description="Basic and acidic residues" evidence="1">
    <location>
        <begin position="32"/>
        <end position="63"/>
    </location>
</feature>
<dbReference type="Proteomes" id="UP001432146">
    <property type="component" value="Unassembled WGS sequence"/>
</dbReference>
<evidence type="ECO:0000256" key="1">
    <source>
        <dbReference type="SAM" id="MobiDB-lite"/>
    </source>
</evidence>
<dbReference type="AlphaFoldDB" id="A0AAW0ZT62"/>
<name>A0AAW0ZT62_9HYME</name>
<sequence length="86" mass="9816">MPFKRLNNSHVTVLAMAAKDRDEKVKRKRKKPAENPRAPKTEEKTHDLDGKAIGRKERTEQGKTEILNASIHSSEDRYETPYAAAE</sequence>
<evidence type="ECO:0000313" key="2">
    <source>
        <dbReference type="EMBL" id="KAK9300835.1"/>
    </source>
</evidence>
<reference evidence="2 3" key="1">
    <citation type="submission" date="2024-05" db="EMBL/GenBank/DDBJ databases">
        <title>The nuclear and mitochondrial genome assemblies of Tetragonisca angustula (Apidae: Meliponini), a tiny yet remarkable pollinator in the Neotropics.</title>
        <authorList>
            <person name="Ferrari R."/>
            <person name="Ricardo P.C."/>
            <person name="Dias F.C."/>
            <person name="Araujo N.S."/>
            <person name="Soares D.O."/>
            <person name="Zhou Q.-S."/>
            <person name="Zhu C.-D."/>
            <person name="Coutinho L."/>
            <person name="Airas M.C."/>
            <person name="Batista T.M."/>
        </authorList>
    </citation>
    <scope>NUCLEOTIDE SEQUENCE [LARGE SCALE GENOMIC DNA]</scope>
    <source>
        <strain evidence="2">ASF017062</strain>
        <tissue evidence="2">Abdomen</tissue>
    </source>
</reference>